<dbReference type="Gene3D" id="1.20.120.450">
    <property type="entry name" value="dinb family like domain"/>
    <property type="match status" value="1"/>
</dbReference>
<evidence type="ECO:0000313" key="4">
    <source>
        <dbReference type="Proteomes" id="UP001258315"/>
    </source>
</evidence>
<dbReference type="InterPro" id="IPR007837">
    <property type="entry name" value="DinB"/>
</dbReference>
<dbReference type="InterPro" id="IPR034660">
    <property type="entry name" value="DinB/YfiT-like"/>
</dbReference>
<evidence type="ECO:0000313" key="3">
    <source>
        <dbReference type="EMBL" id="MDT3405682.1"/>
    </source>
</evidence>
<keyword evidence="4" id="KW-1185">Reference proteome</keyword>
<dbReference type="EMBL" id="JAVLVU010000001">
    <property type="protein sequence ID" value="MDT3405682.1"/>
    <property type="molecule type" value="Genomic_DNA"/>
</dbReference>
<dbReference type="PANTHER" id="PTHR37302:SF3">
    <property type="entry name" value="DAMAGE-INDUCIBLE PROTEIN DINB"/>
    <property type="match status" value="1"/>
</dbReference>
<evidence type="ECO:0000256" key="1">
    <source>
        <dbReference type="ARBA" id="ARBA00008635"/>
    </source>
</evidence>
<evidence type="ECO:0000256" key="2">
    <source>
        <dbReference type="ARBA" id="ARBA00022723"/>
    </source>
</evidence>
<dbReference type="Pfam" id="PF05163">
    <property type="entry name" value="DinB"/>
    <property type="match status" value="1"/>
</dbReference>
<accession>A0ABU3H386</accession>
<keyword evidence="2" id="KW-0479">Metal-binding</keyword>
<proteinExistence type="inferred from homology"/>
<name>A0ABU3H386_9SPHI</name>
<dbReference type="SUPFAM" id="SSF109854">
    <property type="entry name" value="DinB/YfiT-like putative metalloenzymes"/>
    <property type="match status" value="1"/>
</dbReference>
<sequence length="151" mass="17552">MKNHFINLFNYDKHTNLQILYGIFETDQPEQAVRLMAHVLGAQQVWLSRCKQDNATGLMIWPDWQAVQLKYIIEENHAAWLEFVNNLTTEDFDKSVSYTTTKGVPYTDKLINILSHVINHGTHHRAQIGQQLKQAGLAQLPSTDYIFYVRH</sequence>
<organism evidence="3 4">
    <name type="scientific">Mucilaginibacter terrae</name>
    <dbReference type="NCBI Taxonomy" id="1955052"/>
    <lineage>
        <taxon>Bacteria</taxon>
        <taxon>Pseudomonadati</taxon>
        <taxon>Bacteroidota</taxon>
        <taxon>Sphingobacteriia</taxon>
        <taxon>Sphingobacteriales</taxon>
        <taxon>Sphingobacteriaceae</taxon>
        <taxon>Mucilaginibacter</taxon>
    </lineage>
</organism>
<gene>
    <name evidence="3" type="ORF">QE417_004754</name>
</gene>
<reference evidence="4" key="1">
    <citation type="submission" date="2023-07" db="EMBL/GenBank/DDBJ databases">
        <title>Functional and genomic diversity of the sorghum phyllosphere microbiome.</title>
        <authorList>
            <person name="Shade A."/>
        </authorList>
    </citation>
    <scope>NUCLEOTIDE SEQUENCE [LARGE SCALE GENOMIC DNA]</scope>
    <source>
        <strain evidence="4">SORGH_AS_0422</strain>
    </source>
</reference>
<dbReference type="PANTHER" id="PTHR37302">
    <property type="entry name" value="SLR1116 PROTEIN"/>
    <property type="match status" value="1"/>
</dbReference>
<dbReference type="Proteomes" id="UP001258315">
    <property type="component" value="Unassembled WGS sequence"/>
</dbReference>
<comment type="similarity">
    <text evidence="1">Belongs to the DinB family.</text>
</comment>
<comment type="caution">
    <text evidence="3">The sequence shown here is derived from an EMBL/GenBank/DDBJ whole genome shotgun (WGS) entry which is preliminary data.</text>
</comment>
<protein>
    <submittedName>
        <fullName evidence="3">Damage-inducible protein DinB</fullName>
    </submittedName>
</protein>
<dbReference type="RefSeq" id="WP_311954556.1">
    <property type="nucleotide sequence ID" value="NZ_JAVLVU010000001.1"/>
</dbReference>